<dbReference type="SFLD" id="SFLDS00029">
    <property type="entry name" value="Radical_SAM"/>
    <property type="match status" value="1"/>
</dbReference>
<proteinExistence type="predicted"/>
<dbReference type="GO" id="GO:0051536">
    <property type="term" value="F:iron-sulfur cluster binding"/>
    <property type="evidence" value="ECO:0007669"/>
    <property type="project" value="UniProtKB-KW"/>
</dbReference>
<accession>A0A0E3NAP6</accession>
<reference evidence="7 8" key="1">
    <citation type="submission" date="2014-07" db="EMBL/GenBank/DDBJ databases">
        <title>Methanogenic archaea and the global carbon cycle.</title>
        <authorList>
            <person name="Henriksen J.R."/>
            <person name="Luke J."/>
            <person name="Reinhart S."/>
            <person name="Benedict M.N."/>
            <person name="Youngblut N.D."/>
            <person name="Metcalf M.E."/>
            <person name="Whitaker R.J."/>
            <person name="Metcalf W.W."/>
        </authorList>
    </citation>
    <scope>NUCLEOTIDE SEQUENCE [LARGE SCALE GENOMIC DNA]</scope>
    <source>
        <strain evidence="8">ATCC 43570 / DSM 1825 / OCM 12 / VKM B-1830 / TM-1</strain>
    </source>
</reference>
<dbReference type="AlphaFoldDB" id="A0A0E3NAP6"/>
<dbReference type="EMBL" id="CP009501">
    <property type="protein sequence ID" value="AKB14165.1"/>
    <property type="molecule type" value="Genomic_DNA"/>
</dbReference>
<evidence type="ECO:0000256" key="4">
    <source>
        <dbReference type="ARBA" id="ARBA00023014"/>
    </source>
</evidence>
<evidence type="ECO:0000313" key="8">
    <source>
        <dbReference type="Proteomes" id="UP000066529"/>
    </source>
</evidence>
<dbReference type="GO" id="GO:0003824">
    <property type="term" value="F:catalytic activity"/>
    <property type="evidence" value="ECO:0007669"/>
    <property type="project" value="InterPro"/>
</dbReference>
<sequence>MEKIIEDKTGSFYSYLSDGCRLCQEGAKMVLFLTGLCPKSCFYCPLSHERRGKDLVFANERSIKNDEDLLKEAELMNALGTGITGGEPLLKTGRVLHYIRLLKATFGKEHHIHLYTSLAPSRQTLEKLADADLDEIRLHPPQDCWEDLRNSPYATALQNAKELGIEAGIEIPALEGAEKVAAFAEEMEVFLNLNELEFSDNNSDALLRKGFCLESDTSSAAAGSCKFAKKAMPVCRKVHFCSSIYKDAVQLRNRFKRIAKNTAREFDEVTEDGTLVYGIIEGGDQKLAEKTLQDMEIPSEFFEIKDGKIEVAWWVLEEFKENFREELGPSGSRLLIIERYPFEDGLLVELIPL</sequence>
<dbReference type="Gene3D" id="3.20.20.70">
    <property type="entry name" value="Aldolase class I"/>
    <property type="match status" value="1"/>
</dbReference>
<name>A0A0E3NAP6_METTT</name>
<keyword evidence="1" id="KW-0949">S-adenosyl-L-methionine</keyword>
<keyword evidence="4" id="KW-0411">Iron-sulfur</keyword>
<dbReference type="InterPro" id="IPR058240">
    <property type="entry name" value="rSAM_sf"/>
</dbReference>
<dbReference type="OrthoDB" id="372128at2157"/>
<dbReference type="InterPro" id="IPR007197">
    <property type="entry name" value="rSAM"/>
</dbReference>
<evidence type="ECO:0000256" key="2">
    <source>
        <dbReference type="ARBA" id="ARBA00022723"/>
    </source>
</evidence>
<feature type="domain" description="Radical SAM core" evidence="5">
    <location>
        <begin position="33"/>
        <end position="138"/>
    </location>
</feature>
<organism evidence="7 8">
    <name type="scientific">Methanosarcina thermophila (strain ATCC 43570 / DSM 1825 / OCM 12 / VKM B-1830 / TM-1)</name>
    <dbReference type="NCBI Taxonomy" id="523844"/>
    <lineage>
        <taxon>Archaea</taxon>
        <taxon>Methanobacteriati</taxon>
        <taxon>Methanobacteriota</taxon>
        <taxon>Stenosarchaea group</taxon>
        <taxon>Methanomicrobia</taxon>
        <taxon>Methanosarcinales</taxon>
        <taxon>Methanosarcinaceae</taxon>
        <taxon>Methanosarcina</taxon>
    </lineage>
</organism>
<dbReference type="PANTHER" id="PTHR43288">
    <property type="entry name" value="BIOTIN SYNTHASE-RELATED PROTEIN, RADICAL SAM SUPERFAMILY"/>
    <property type="match status" value="1"/>
</dbReference>
<protein>
    <recommendedName>
        <fullName evidence="9">Radical SAM core domain-containing protein</fullName>
    </recommendedName>
</protein>
<evidence type="ECO:0000259" key="6">
    <source>
        <dbReference type="Pfam" id="PF26257"/>
    </source>
</evidence>
<keyword evidence="3" id="KW-0408">Iron</keyword>
<keyword evidence="2" id="KW-0479">Metal-binding</keyword>
<dbReference type="InterPro" id="IPR013785">
    <property type="entry name" value="Aldolase_TIM"/>
</dbReference>
<dbReference type="Pfam" id="PF26257">
    <property type="entry name" value="DUF8061"/>
    <property type="match status" value="1"/>
</dbReference>
<dbReference type="SFLD" id="SFLDG01108">
    <property type="entry name" value="Uncharacterised_Radical_SAM_Su"/>
    <property type="match status" value="1"/>
</dbReference>
<evidence type="ECO:0000313" key="7">
    <source>
        <dbReference type="EMBL" id="AKB14165.1"/>
    </source>
</evidence>
<dbReference type="InterPro" id="IPR058374">
    <property type="entry name" value="DUF8061"/>
</dbReference>
<dbReference type="GeneID" id="41602182"/>
<evidence type="ECO:0000259" key="5">
    <source>
        <dbReference type="Pfam" id="PF04055"/>
    </source>
</evidence>
<dbReference type="InterPro" id="IPR040087">
    <property type="entry name" value="MJ0021-like"/>
</dbReference>
<dbReference type="GO" id="GO:0046872">
    <property type="term" value="F:metal ion binding"/>
    <property type="evidence" value="ECO:0007669"/>
    <property type="project" value="UniProtKB-KW"/>
</dbReference>
<dbReference type="PANTHER" id="PTHR43288:SF1">
    <property type="entry name" value="GLYCYL-RADICAL ENZYME ACTIVATING ENZYME MJ0021-RELATED"/>
    <property type="match status" value="1"/>
</dbReference>
<evidence type="ECO:0008006" key="9">
    <source>
        <dbReference type="Google" id="ProtNLM"/>
    </source>
</evidence>
<dbReference type="SUPFAM" id="SSF102114">
    <property type="entry name" value="Radical SAM enzymes"/>
    <property type="match status" value="1"/>
</dbReference>
<dbReference type="Proteomes" id="UP000066529">
    <property type="component" value="Chromosome"/>
</dbReference>
<dbReference type="RefSeq" id="WP_048168111.1">
    <property type="nucleotide sequence ID" value="NZ_CP009501.1"/>
</dbReference>
<dbReference type="HOGENOM" id="CLU_053467_0_0_2"/>
<dbReference type="Pfam" id="PF04055">
    <property type="entry name" value="Radical_SAM"/>
    <property type="match status" value="1"/>
</dbReference>
<feature type="domain" description="DUF8061" evidence="6">
    <location>
        <begin position="273"/>
        <end position="353"/>
    </location>
</feature>
<dbReference type="PATRIC" id="fig|523844.20.peg.2938"/>
<dbReference type="CDD" id="cd01335">
    <property type="entry name" value="Radical_SAM"/>
    <property type="match status" value="1"/>
</dbReference>
<evidence type="ECO:0000256" key="3">
    <source>
        <dbReference type="ARBA" id="ARBA00023004"/>
    </source>
</evidence>
<evidence type="ECO:0000256" key="1">
    <source>
        <dbReference type="ARBA" id="ARBA00022691"/>
    </source>
</evidence>
<gene>
    <name evidence="7" type="ORF">MSTHT_2407</name>
</gene>
<dbReference type="STRING" id="523844.MSTHT_2407"/>
<dbReference type="KEGG" id="mthr:MSTHT_2407"/>